<sequence>MKLQRLLLLIFVIATSSFVSVAQLYTFKNFNYEEGLNLISILTVEESDDGYLWFGTDGAGLIRYDGQAFDYLEDIQGRNNRHVNDIFFHENRILFSTLYRGVFSLENNSINRLSYIARLGKCHAIFQHNNIQIVLQNSGLRTFKDSSLVREKLFSPVIPDLQYYGSCRLDEKLLIFTSGLNYWVKEGGIQEMHDWLGVSKDQLKDFVVGYEATDSLLLIDKYLTKILSVPLKKGATVNLDITNISEPLLLAGEEIVKWDKRKEIIAFITNKGRIVTYDINTSQFHLIENNSKLQIVKPTNILIDRNNDIWVTTSSSGAYRVSLEPFTKLSSNKLFAQPEISFIGKTLNNDFIITVNGKGTFIGKGPVETDFVENADIYLTSKDYIGDTLLVSTNKGVYQIRDKKLELYPPLNFLKEERVSLIKNAFGYLWFSVISQGLFRKDLISGKVDSFTTAPAYYYNGIINKDSTALYFGTNFGVMKYDHAKEQLLPVQSKVNGKTMGAYVGNSIMDSYGTIWFSFDEGLMGITAEKKFVAITEEQFLPSLLIYTLNSDKFGHLIIGSNKGITVINVDKNGKALSSKTYNKESGFYGHETHMRSSFQSADGSILLGTLGGAVLVRPEYLDRRSRLSKPIIHSLKNKNIENLIDNKNPVTINTEDNNLLIEFESVNTKSTFVTYSYKLEGADEEEWVNWSNWSPKQEAIFNNLKAGSYILKVKSSIDGANESEESTISFDVIIPFYKNKWFIIGVISIIVLINISFLDSTKNFNRENIIISRDVVANKSTAKSLLAFGAVANTLGHLFAPRVDDSLQLHDFSAIVTGALLMMLFLVVTFVKSSSRKAGTYLVIGFLILLAYNLMFTYISDIHPFYFTSALLVTFVAPYTLRRLRSAVVVSLAMGAASVAIIFLVEDAKFNQYLFLMGIAIACFLMIFKTYMRNNSLEQLIFASGIVNKGNALVVAFDKNGKISFVSENMESLLGVDETLKGESILLLNEYQPSYNEMHNFSDDHLISEFKEGAIFVTPLITEKDEVVYYQWSCKKFSEELRIILGQDVTEKINLENYYELIVKNADDLIFQTDTNGNFTFVNEKCCEVFERSKSELLDLSILNVVEPAYQKRVRYFIDATLKERQKGKYKEFPILTPNGETKWLGQNLSTMTTPGAENVVKGFLGLARDITSKKKANSLIKEQNKAIMDSINYARRIQFNMLPRSSEFADSFDEHFILYRPKDIVSGDFFWLKEIGDKTILILSDCTGHGVPGSFMTLLGINILKQIVEEAKIIDPGEILNQLDEHLSELLPRDGQNRIQDGMEVVVCSFDKNSEKVEYALAGGRFLIKDNKEGTMKVVKGQIKHIGDEPVINDFIYDTESVTLNENQILYLFTDGFPDQFGGTKNKKITIKKFLALIDAISYQPMNEQNSILQEYHKEWMGDFEQTDDMTVIGVRGRK</sequence>
<dbReference type="PROSITE" id="PS50113">
    <property type="entry name" value="PAC"/>
    <property type="match status" value="1"/>
</dbReference>
<dbReference type="Pfam" id="PF00989">
    <property type="entry name" value="PAS"/>
    <property type="match status" value="1"/>
</dbReference>
<dbReference type="Gene3D" id="2.130.10.10">
    <property type="entry name" value="YVTN repeat-like/Quinoprotein amine dehydrogenase"/>
    <property type="match status" value="2"/>
</dbReference>
<gene>
    <name evidence="5" type="ORF">ERX46_14010</name>
</gene>
<keyword evidence="2" id="KW-0812">Transmembrane</keyword>
<dbReference type="SMART" id="SM00091">
    <property type="entry name" value="PAS"/>
    <property type="match status" value="2"/>
</dbReference>
<reference evidence="5 6" key="1">
    <citation type="submission" date="2019-02" db="EMBL/GenBank/DDBJ databases">
        <title>Genome sequence of the sea-ice species Brumimicrobium glaciale.</title>
        <authorList>
            <person name="Bowman J.P."/>
        </authorList>
    </citation>
    <scope>NUCLEOTIDE SEQUENCE [LARGE SCALE GENOMIC DNA]</scope>
    <source>
        <strain evidence="5 6">IC156</strain>
    </source>
</reference>
<dbReference type="EMBL" id="SETE01000006">
    <property type="protein sequence ID" value="RYM32392.1"/>
    <property type="molecule type" value="Genomic_DNA"/>
</dbReference>
<evidence type="ECO:0000259" key="3">
    <source>
        <dbReference type="PROSITE" id="PS50112"/>
    </source>
</evidence>
<dbReference type="SMART" id="SM00331">
    <property type="entry name" value="PP2C_SIG"/>
    <property type="match status" value="1"/>
</dbReference>
<keyword evidence="2" id="KW-1133">Transmembrane helix</keyword>
<accession>A0A4Q4KGV0</accession>
<keyword evidence="2" id="KW-0472">Membrane</keyword>
<dbReference type="GO" id="GO:0016791">
    <property type="term" value="F:phosphatase activity"/>
    <property type="evidence" value="ECO:0007669"/>
    <property type="project" value="TreeGrafter"/>
</dbReference>
<organism evidence="5 6">
    <name type="scientific">Brumimicrobium glaciale</name>
    <dbReference type="NCBI Taxonomy" id="200475"/>
    <lineage>
        <taxon>Bacteria</taxon>
        <taxon>Pseudomonadati</taxon>
        <taxon>Bacteroidota</taxon>
        <taxon>Flavobacteriia</taxon>
        <taxon>Flavobacteriales</taxon>
        <taxon>Crocinitomicaceae</taxon>
        <taxon>Brumimicrobium</taxon>
    </lineage>
</organism>
<dbReference type="InterPro" id="IPR000700">
    <property type="entry name" value="PAS-assoc_C"/>
</dbReference>
<evidence type="ECO:0000259" key="4">
    <source>
        <dbReference type="PROSITE" id="PS50113"/>
    </source>
</evidence>
<feature type="domain" description="PAC" evidence="4">
    <location>
        <begin position="1130"/>
        <end position="1184"/>
    </location>
</feature>
<dbReference type="Gene3D" id="3.30.450.20">
    <property type="entry name" value="PAS domain"/>
    <property type="match status" value="1"/>
</dbReference>
<feature type="transmembrane region" description="Helical" evidence="2">
    <location>
        <begin position="813"/>
        <end position="832"/>
    </location>
</feature>
<dbReference type="SUPFAM" id="SSF69322">
    <property type="entry name" value="Tricorn protease domain 2"/>
    <property type="match status" value="1"/>
</dbReference>
<dbReference type="InterPro" id="IPR011123">
    <property type="entry name" value="Y_Y_Y"/>
</dbReference>
<evidence type="ECO:0000256" key="2">
    <source>
        <dbReference type="SAM" id="Phobius"/>
    </source>
</evidence>
<protein>
    <submittedName>
        <fullName evidence="5">PAS domain S-box protein</fullName>
    </submittedName>
</protein>
<dbReference type="SUPFAM" id="SSF63829">
    <property type="entry name" value="Calcium-dependent phosphotriesterase"/>
    <property type="match status" value="1"/>
</dbReference>
<dbReference type="CDD" id="cd00130">
    <property type="entry name" value="PAS"/>
    <property type="match status" value="1"/>
</dbReference>
<feature type="domain" description="PAS" evidence="3">
    <location>
        <begin position="1056"/>
        <end position="1126"/>
    </location>
</feature>
<feature type="transmembrane region" description="Helical" evidence="2">
    <location>
        <begin position="889"/>
        <end position="906"/>
    </location>
</feature>
<evidence type="ECO:0000313" key="5">
    <source>
        <dbReference type="EMBL" id="RYM32392.1"/>
    </source>
</evidence>
<dbReference type="InterPro" id="IPR015943">
    <property type="entry name" value="WD40/YVTN_repeat-like_dom_sf"/>
</dbReference>
<dbReference type="InterPro" id="IPR013767">
    <property type="entry name" value="PAS_fold"/>
</dbReference>
<dbReference type="Gene3D" id="3.60.40.10">
    <property type="entry name" value="PPM-type phosphatase domain"/>
    <property type="match status" value="1"/>
</dbReference>
<evidence type="ECO:0000256" key="1">
    <source>
        <dbReference type="ARBA" id="ARBA00022801"/>
    </source>
</evidence>
<feature type="transmembrane region" description="Helical" evidence="2">
    <location>
        <begin position="782"/>
        <end position="801"/>
    </location>
</feature>
<dbReference type="OrthoDB" id="9811889at2"/>
<name>A0A4Q4KGV0_9FLAO</name>
<feature type="transmembrane region" description="Helical" evidence="2">
    <location>
        <begin position="839"/>
        <end position="860"/>
    </location>
</feature>
<dbReference type="RefSeq" id="WP_130094502.1">
    <property type="nucleotide sequence ID" value="NZ_SETE01000006.1"/>
</dbReference>
<dbReference type="InterPro" id="IPR001932">
    <property type="entry name" value="PPM-type_phosphatase-like_dom"/>
</dbReference>
<proteinExistence type="predicted"/>
<keyword evidence="6" id="KW-1185">Reference proteome</keyword>
<evidence type="ECO:0000313" key="6">
    <source>
        <dbReference type="Proteomes" id="UP000293952"/>
    </source>
</evidence>
<feature type="transmembrane region" description="Helical" evidence="2">
    <location>
        <begin position="912"/>
        <end position="929"/>
    </location>
</feature>
<comment type="caution">
    <text evidence="5">The sequence shown here is derived from an EMBL/GenBank/DDBJ whole genome shotgun (WGS) entry which is preliminary data.</text>
</comment>
<dbReference type="Pfam" id="PF07495">
    <property type="entry name" value="Y_Y_Y"/>
    <property type="match status" value="1"/>
</dbReference>
<dbReference type="PANTHER" id="PTHR43156:SF9">
    <property type="entry name" value="HAMP DOMAIN-CONTAINING PROTEIN"/>
    <property type="match status" value="1"/>
</dbReference>
<dbReference type="PANTHER" id="PTHR43156">
    <property type="entry name" value="STAGE II SPORULATION PROTEIN E-RELATED"/>
    <property type="match status" value="1"/>
</dbReference>
<dbReference type="NCBIfam" id="TIGR00229">
    <property type="entry name" value="sensory_box"/>
    <property type="match status" value="1"/>
</dbReference>
<dbReference type="InterPro" id="IPR035965">
    <property type="entry name" value="PAS-like_dom_sf"/>
</dbReference>
<dbReference type="PROSITE" id="PS50112">
    <property type="entry name" value="PAS"/>
    <property type="match status" value="1"/>
</dbReference>
<dbReference type="GO" id="GO:0006355">
    <property type="term" value="P:regulation of DNA-templated transcription"/>
    <property type="evidence" value="ECO:0007669"/>
    <property type="project" value="InterPro"/>
</dbReference>
<dbReference type="InterPro" id="IPR000014">
    <property type="entry name" value="PAS"/>
</dbReference>
<dbReference type="InterPro" id="IPR052016">
    <property type="entry name" value="Bact_Sigma-Reg"/>
</dbReference>
<dbReference type="Proteomes" id="UP000293952">
    <property type="component" value="Unassembled WGS sequence"/>
</dbReference>
<dbReference type="InterPro" id="IPR013783">
    <property type="entry name" value="Ig-like_fold"/>
</dbReference>
<dbReference type="Pfam" id="PF07228">
    <property type="entry name" value="SpoIIE"/>
    <property type="match status" value="1"/>
</dbReference>
<dbReference type="Gene3D" id="2.60.40.10">
    <property type="entry name" value="Immunoglobulins"/>
    <property type="match status" value="1"/>
</dbReference>
<dbReference type="SUPFAM" id="SSF55785">
    <property type="entry name" value="PYP-like sensor domain (PAS domain)"/>
    <property type="match status" value="1"/>
</dbReference>
<keyword evidence="1" id="KW-0378">Hydrolase</keyword>
<dbReference type="InterPro" id="IPR036457">
    <property type="entry name" value="PPM-type-like_dom_sf"/>
</dbReference>
<feature type="transmembrane region" description="Helical" evidence="2">
    <location>
        <begin position="742"/>
        <end position="761"/>
    </location>
</feature>